<dbReference type="InterPro" id="IPR029063">
    <property type="entry name" value="SAM-dependent_MTases_sf"/>
</dbReference>
<dbReference type="EMBL" id="JADBEC010000003">
    <property type="protein sequence ID" value="MBE1509663.1"/>
    <property type="molecule type" value="Genomic_DNA"/>
</dbReference>
<keyword evidence="4" id="KW-1185">Reference proteome</keyword>
<evidence type="ECO:0000256" key="2">
    <source>
        <dbReference type="ARBA" id="ARBA00022679"/>
    </source>
</evidence>
<keyword evidence="1" id="KW-0489">Methyltransferase</keyword>
<dbReference type="PANTHER" id="PTHR43648:SF1">
    <property type="entry name" value="ELECTRON TRANSFER FLAVOPROTEIN BETA SUBUNIT LYSINE METHYLTRANSFERASE"/>
    <property type="match status" value="1"/>
</dbReference>
<evidence type="ECO:0000256" key="1">
    <source>
        <dbReference type="ARBA" id="ARBA00022603"/>
    </source>
</evidence>
<dbReference type="InterPro" id="IPR050078">
    <property type="entry name" value="Ribosomal_L11_MeTrfase_PrmA"/>
</dbReference>
<dbReference type="PANTHER" id="PTHR43648">
    <property type="entry name" value="ELECTRON TRANSFER FLAVOPROTEIN BETA SUBUNIT LYSINE METHYLTRANSFERASE"/>
    <property type="match status" value="1"/>
</dbReference>
<organism evidence="3 4">
    <name type="scientific">Rhizobium viscosum</name>
    <name type="common">Arthrobacter viscosus</name>
    <dbReference type="NCBI Taxonomy" id="1673"/>
    <lineage>
        <taxon>Bacteria</taxon>
        <taxon>Pseudomonadati</taxon>
        <taxon>Pseudomonadota</taxon>
        <taxon>Alphaproteobacteria</taxon>
        <taxon>Hyphomicrobiales</taxon>
        <taxon>Rhizobiaceae</taxon>
        <taxon>Rhizobium/Agrobacterium group</taxon>
        <taxon>Rhizobium</taxon>
    </lineage>
</organism>
<dbReference type="Pfam" id="PF06325">
    <property type="entry name" value="PrmA"/>
    <property type="match status" value="1"/>
</dbReference>
<dbReference type="RefSeq" id="WP_192733219.1">
    <property type="nucleotide sequence ID" value="NZ_BAAAVL010000008.1"/>
</dbReference>
<dbReference type="Proteomes" id="UP000620262">
    <property type="component" value="Unassembled WGS sequence"/>
</dbReference>
<dbReference type="Gene3D" id="3.40.50.150">
    <property type="entry name" value="Vaccinia Virus protein VP39"/>
    <property type="match status" value="1"/>
</dbReference>
<reference evidence="3 4" key="1">
    <citation type="submission" date="2020-10" db="EMBL/GenBank/DDBJ databases">
        <title>Sequencing the genomes of 1000 actinobacteria strains.</title>
        <authorList>
            <person name="Klenk H.-P."/>
        </authorList>
    </citation>
    <scope>NUCLEOTIDE SEQUENCE [LARGE SCALE GENOMIC DNA]</scope>
    <source>
        <strain evidence="3 4">DSM 7307</strain>
    </source>
</reference>
<proteinExistence type="predicted"/>
<evidence type="ECO:0000313" key="3">
    <source>
        <dbReference type="EMBL" id="MBE1509663.1"/>
    </source>
</evidence>
<dbReference type="SUPFAM" id="SSF53335">
    <property type="entry name" value="S-adenosyl-L-methionine-dependent methyltransferases"/>
    <property type="match status" value="1"/>
</dbReference>
<gene>
    <name evidence="3" type="ORF">H4W29_006910</name>
</gene>
<evidence type="ECO:0000313" key="4">
    <source>
        <dbReference type="Proteomes" id="UP000620262"/>
    </source>
</evidence>
<name>A0ABR9J2Y5_RHIVS</name>
<sequence length="220" mass="23191">MRPASADDRLDLTAFIKANLPLAEVPSIPEVKLHTATPRSGLYRLAMADDSDLMPPYWAYPWAGGAVLARYLFEHPETVAGKRIVDLGTGSGLVAIAAMKCGASHALAVDIDDKAIAATVLNAAANGVMIQTQLGDIVGDAPPVADIILAGDIFYDEALAERVLPFLERCRMAGLDVLVGDPGRAPLPTNSLLRLANYAVPDFGGAQSHSTADSAVFRLK</sequence>
<keyword evidence="2" id="KW-0808">Transferase</keyword>
<protein>
    <submittedName>
        <fullName evidence="3">Nicotinamide N-methyase</fullName>
    </submittedName>
</protein>
<accession>A0ABR9J2Y5</accession>
<dbReference type="CDD" id="cd02440">
    <property type="entry name" value="AdoMet_MTases"/>
    <property type="match status" value="1"/>
</dbReference>
<comment type="caution">
    <text evidence="3">The sequence shown here is derived from an EMBL/GenBank/DDBJ whole genome shotgun (WGS) entry which is preliminary data.</text>
</comment>